<sequence>MIGDVADVGDIFTFHPIPKFISFTGSTCVGRYISHLD</sequence>
<gene>
    <name evidence="1" type="ORF">ACJEBM_01910</name>
</gene>
<evidence type="ECO:0000313" key="1">
    <source>
        <dbReference type="EMBL" id="MFK9079434.1"/>
    </source>
</evidence>
<protein>
    <submittedName>
        <fullName evidence="1">Uncharacterized protein</fullName>
    </submittedName>
</protein>
<evidence type="ECO:0000313" key="2">
    <source>
        <dbReference type="Proteomes" id="UP001622950"/>
    </source>
</evidence>
<keyword evidence="2" id="KW-1185">Reference proteome</keyword>
<accession>A0ACC7MND0</accession>
<name>A0ACC7MND0_9PSED</name>
<dbReference type="EMBL" id="JBJHQE010000002">
    <property type="protein sequence ID" value="MFK9079434.1"/>
    <property type="molecule type" value="Genomic_DNA"/>
</dbReference>
<organism evidence="1 2">
    <name type="scientific">Pseudomonas neuropathica</name>
    <dbReference type="NCBI Taxonomy" id="2730425"/>
    <lineage>
        <taxon>Bacteria</taxon>
        <taxon>Pseudomonadati</taxon>
        <taxon>Pseudomonadota</taxon>
        <taxon>Gammaproteobacteria</taxon>
        <taxon>Pseudomonadales</taxon>
        <taxon>Pseudomonadaceae</taxon>
        <taxon>Pseudomonas</taxon>
    </lineage>
</organism>
<dbReference type="Proteomes" id="UP001622950">
    <property type="component" value="Unassembled WGS sequence"/>
</dbReference>
<comment type="caution">
    <text evidence="1">The sequence shown here is derived from an EMBL/GenBank/DDBJ whole genome shotgun (WGS) entry which is preliminary data.</text>
</comment>
<reference evidence="1" key="1">
    <citation type="submission" date="2024-11" db="EMBL/GenBank/DDBJ databases">
        <authorList>
            <person name="Lucas J.A."/>
        </authorList>
    </citation>
    <scope>NUCLEOTIDE SEQUENCE</scope>
    <source>
        <strain evidence="1">Z 8.8</strain>
    </source>
</reference>
<proteinExistence type="predicted"/>